<dbReference type="InterPro" id="IPR017853">
    <property type="entry name" value="GH"/>
</dbReference>
<evidence type="ECO:0000256" key="3">
    <source>
        <dbReference type="RuleBase" id="RU361153"/>
    </source>
</evidence>
<dbReference type="STRING" id="619805.SAMN05660477_01088"/>
<sequence>MKTKITLFAAMMLFAFSQAQYLKVEGKTLKTANGTPLILKGMNYPILDDGDVDFNVASTYQTKINEFVKTGANAIRIPWNTNGVHWRDVNAPGTLQSYIDNGKLAAFIDYCTSKGLYTILEIHDLTCTNDWATFNTKIMDFWKQTAIKNIINARQDRVIINFANEFGSDTAWGGSTTDFTNNYAAAVASLRTEGYKVPLMIDAPDCGMASSTLVNNSAATIYNADNLKNVIFSAHTYWVGYANNNAAIDAKMLEMKNSPYYFFLGEIANIQDANACGDTDINHIYKRVLTKACEYGIGWLAWSYYKDCAAQRQVTTTGMFANLTTYGNDIVNNSVYGLKSTTCYSALAVGNQMLDMKGVRIVPNPVKDNFKIESDKKVVSVQAFDFGGKLLKLKTTDNHEFKIQASTSVVNLKIKLEDGSEVTKKLIIEK</sequence>
<feature type="chain" id="PRO_5012097651" evidence="4">
    <location>
        <begin position="20"/>
        <end position="430"/>
    </location>
</feature>
<dbReference type="Pfam" id="PF00150">
    <property type="entry name" value="Cellulase"/>
    <property type="match status" value="1"/>
</dbReference>
<dbReference type="EMBL" id="FUYZ01000002">
    <property type="protein sequence ID" value="SKB76018.1"/>
    <property type="molecule type" value="Genomic_DNA"/>
</dbReference>
<dbReference type="OrthoDB" id="9800925at2"/>
<proteinExistence type="inferred from homology"/>
<dbReference type="Proteomes" id="UP000191112">
    <property type="component" value="Unassembled WGS sequence"/>
</dbReference>
<name>A0A1T5DW23_9FLAO</name>
<evidence type="ECO:0000256" key="4">
    <source>
        <dbReference type="SAM" id="SignalP"/>
    </source>
</evidence>
<evidence type="ECO:0000259" key="5">
    <source>
        <dbReference type="Pfam" id="PF00150"/>
    </source>
</evidence>
<dbReference type="GO" id="GO:0004553">
    <property type="term" value="F:hydrolase activity, hydrolyzing O-glycosyl compounds"/>
    <property type="evidence" value="ECO:0007669"/>
    <property type="project" value="InterPro"/>
</dbReference>
<dbReference type="SUPFAM" id="SSF51445">
    <property type="entry name" value="(Trans)glycosidases"/>
    <property type="match status" value="1"/>
</dbReference>
<organism evidence="6 7">
    <name type="scientific">Soonwooa buanensis</name>
    <dbReference type="NCBI Taxonomy" id="619805"/>
    <lineage>
        <taxon>Bacteria</taxon>
        <taxon>Pseudomonadati</taxon>
        <taxon>Bacteroidota</taxon>
        <taxon>Flavobacteriia</taxon>
        <taxon>Flavobacteriales</taxon>
        <taxon>Weeksellaceae</taxon>
        <taxon>Chryseobacterium group</taxon>
        <taxon>Soonwooa</taxon>
    </lineage>
</organism>
<keyword evidence="2 3" id="KW-0326">Glycosidase</keyword>
<dbReference type="GO" id="GO:0009251">
    <property type="term" value="P:glucan catabolic process"/>
    <property type="evidence" value="ECO:0007669"/>
    <property type="project" value="TreeGrafter"/>
</dbReference>
<evidence type="ECO:0000313" key="6">
    <source>
        <dbReference type="EMBL" id="SKB76018.1"/>
    </source>
</evidence>
<keyword evidence="7" id="KW-1185">Reference proteome</keyword>
<dbReference type="PANTHER" id="PTHR34142">
    <property type="entry name" value="ENDO-BETA-1,4-GLUCANASE A"/>
    <property type="match status" value="1"/>
</dbReference>
<dbReference type="RefSeq" id="WP_079666354.1">
    <property type="nucleotide sequence ID" value="NZ_FUYZ01000002.1"/>
</dbReference>
<keyword evidence="1 3" id="KW-0378">Hydrolase</keyword>
<reference evidence="6 7" key="1">
    <citation type="submission" date="2017-02" db="EMBL/GenBank/DDBJ databases">
        <authorList>
            <person name="Peterson S.W."/>
        </authorList>
    </citation>
    <scope>NUCLEOTIDE SEQUENCE [LARGE SCALE GENOMIC DNA]</scope>
    <source>
        <strain evidence="6 7">DSM 22323</strain>
    </source>
</reference>
<evidence type="ECO:0000256" key="2">
    <source>
        <dbReference type="ARBA" id="ARBA00023295"/>
    </source>
</evidence>
<feature type="signal peptide" evidence="4">
    <location>
        <begin position="1"/>
        <end position="19"/>
    </location>
</feature>
<feature type="domain" description="Glycoside hydrolase family 5" evidence="5">
    <location>
        <begin position="32"/>
        <end position="304"/>
    </location>
</feature>
<comment type="similarity">
    <text evidence="3">Belongs to the glycosyl hydrolase 5 (cellulase A) family.</text>
</comment>
<keyword evidence="4" id="KW-0732">Signal</keyword>
<dbReference type="InterPro" id="IPR001547">
    <property type="entry name" value="Glyco_hydro_5"/>
</dbReference>
<gene>
    <name evidence="6" type="ORF">SAMN05660477_01088</name>
</gene>
<evidence type="ECO:0000313" key="7">
    <source>
        <dbReference type="Proteomes" id="UP000191112"/>
    </source>
</evidence>
<dbReference type="Gene3D" id="3.20.20.80">
    <property type="entry name" value="Glycosidases"/>
    <property type="match status" value="1"/>
</dbReference>
<dbReference type="PANTHER" id="PTHR34142:SF1">
    <property type="entry name" value="GLYCOSIDE HYDROLASE FAMILY 5 DOMAIN-CONTAINING PROTEIN"/>
    <property type="match status" value="1"/>
</dbReference>
<evidence type="ECO:0000256" key="1">
    <source>
        <dbReference type="ARBA" id="ARBA00022801"/>
    </source>
</evidence>
<protein>
    <submittedName>
        <fullName evidence="6">Mannan endo-1,4-beta-mannosidase</fullName>
    </submittedName>
</protein>
<dbReference type="AlphaFoldDB" id="A0A1T5DW23"/>
<accession>A0A1T5DW23</accession>